<comment type="caution">
    <text evidence="1">The sequence shown here is derived from an EMBL/GenBank/DDBJ whole genome shotgun (WGS) entry which is preliminary data.</text>
</comment>
<dbReference type="SUPFAM" id="SSF51197">
    <property type="entry name" value="Clavaminate synthase-like"/>
    <property type="match status" value="1"/>
</dbReference>
<proteinExistence type="predicted"/>
<gene>
    <name evidence="1" type="ORF">NliqN6_4838</name>
</gene>
<dbReference type="Gene3D" id="2.60.120.330">
    <property type="entry name" value="B-lactam Antibiotic, Isopenicillin N Synthase, Chain"/>
    <property type="match status" value="1"/>
</dbReference>
<dbReference type="Proteomes" id="UP000620104">
    <property type="component" value="Unassembled WGS sequence"/>
</dbReference>
<dbReference type="OrthoDB" id="438224at2759"/>
<organism evidence="1 2">
    <name type="scientific">Naganishia liquefaciens</name>
    <dbReference type="NCBI Taxonomy" id="104408"/>
    <lineage>
        <taxon>Eukaryota</taxon>
        <taxon>Fungi</taxon>
        <taxon>Dikarya</taxon>
        <taxon>Basidiomycota</taxon>
        <taxon>Agaricomycotina</taxon>
        <taxon>Tremellomycetes</taxon>
        <taxon>Filobasidiales</taxon>
        <taxon>Filobasidiaceae</taxon>
        <taxon>Naganishia</taxon>
    </lineage>
</organism>
<sequence>MSAITISYRDLVHNPTALQPEIERAFGNGQNALGVIIVKDLPDEFPRLREQLLRCADKFAALSEEVRERYSREEVQYMFGWSHGKEIMNGKPDIYKGSYYANPLVDHPDVSEELRKAHAAYYGDNVWPSGEKGVEGFEGAFKGLGKLIHSVGLLVANACESFVAVHSAAENTSITDLIATSQCNKARLLHYFPPAKGGEQAEVDGVQDDACGIHLDHSLLTGLCSAMYLDHSEAEPKIVPAPDPKAGLWICPRRKGAEPIKVSIPADCLAFQTGEALQLLTGGKLAATPHFVRAGQDASSISRETFAFFLQPDVDRVIGADGETFGQFSERIMKEHYGDVGM</sequence>
<evidence type="ECO:0000313" key="1">
    <source>
        <dbReference type="EMBL" id="GHJ88436.1"/>
    </source>
</evidence>
<dbReference type="InterPro" id="IPR027443">
    <property type="entry name" value="IPNS-like_sf"/>
</dbReference>
<keyword evidence="2" id="KW-1185">Reference proteome</keyword>
<evidence type="ECO:0008006" key="3">
    <source>
        <dbReference type="Google" id="ProtNLM"/>
    </source>
</evidence>
<reference evidence="1" key="1">
    <citation type="submission" date="2020-07" db="EMBL/GenBank/DDBJ databases">
        <title>Draft Genome Sequence of a Deep-Sea Yeast, Naganishia (Cryptococcus) liquefaciens strain N6.</title>
        <authorList>
            <person name="Han Y.W."/>
            <person name="Kajitani R."/>
            <person name="Morimoto H."/>
            <person name="Parhat M."/>
            <person name="Tsubouchi H."/>
            <person name="Bakenova O."/>
            <person name="Ogata M."/>
            <person name="Argunhan B."/>
            <person name="Aoki R."/>
            <person name="Kajiwara S."/>
            <person name="Itoh T."/>
            <person name="Iwasaki H."/>
        </authorList>
    </citation>
    <scope>NUCLEOTIDE SEQUENCE</scope>
    <source>
        <strain evidence="1">N6</strain>
    </source>
</reference>
<name>A0A8H3YIC1_9TREE</name>
<dbReference type="AlphaFoldDB" id="A0A8H3YIC1"/>
<accession>A0A8H3YIC1</accession>
<dbReference type="EMBL" id="BLZA01000030">
    <property type="protein sequence ID" value="GHJ88436.1"/>
    <property type="molecule type" value="Genomic_DNA"/>
</dbReference>
<protein>
    <recommendedName>
        <fullName evidence="3">Isopenicillin N synthase family oxygenase</fullName>
    </recommendedName>
</protein>
<evidence type="ECO:0000313" key="2">
    <source>
        <dbReference type="Proteomes" id="UP000620104"/>
    </source>
</evidence>
<dbReference type="PANTHER" id="PTHR48420">
    <property type="entry name" value="NON-HAEM DIOXYGENASE N-TERMINAL DOMAIN-CONTAINING PROTEIN"/>
    <property type="match status" value="1"/>
</dbReference>
<dbReference type="PANTHER" id="PTHR48420:SF1">
    <property type="entry name" value="NON-HAEM DIOXYGENASE N-TERMINAL DOMAIN-CONTAINING PROTEIN"/>
    <property type="match status" value="1"/>
</dbReference>